<keyword evidence="2" id="KW-0812">Transmembrane</keyword>
<dbReference type="PANTHER" id="PTHR10566:SF113">
    <property type="entry name" value="PROTEIN ACTIVITY OF BC1 COMPLEX KINASE 7, CHLOROPLASTIC"/>
    <property type="match status" value="1"/>
</dbReference>
<dbReference type="InterPro" id="IPR004147">
    <property type="entry name" value="ABC1_dom"/>
</dbReference>
<keyword evidence="2" id="KW-1133">Transmembrane helix</keyword>
<evidence type="ECO:0000313" key="4">
    <source>
        <dbReference type="EMBL" id="EPR42962.1"/>
    </source>
</evidence>
<evidence type="ECO:0000259" key="3">
    <source>
        <dbReference type="Pfam" id="PF03109"/>
    </source>
</evidence>
<dbReference type="EMBL" id="ATHJ01000061">
    <property type="protein sequence ID" value="EPR42962.1"/>
    <property type="molecule type" value="Genomic_DNA"/>
</dbReference>
<dbReference type="RefSeq" id="WP_020875060.1">
    <property type="nucleotide sequence ID" value="NZ_ATHJ01000061.1"/>
</dbReference>
<gene>
    <name evidence="4" type="ORF">dsmv_0043</name>
</gene>
<proteinExistence type="inferred from homology"/>
<dbReference type="Pfam" id="PF03109">
    <property type="entry name" value="ABC1"/>
    <property type="match status" value="1"/>
</dbReference>
<name>S7U0V1_DESML</name>
<evidence type="ECO:0000256" key="2">
    <source>
        <dbReference type="SAM" id="Phobius"/>
    </source>
</evidence>
<evidence type="ECO:0000256" key="1">
    <source>
        <dbReference type="ARBA" id="ARBA00009670"/>
    </source>
</evidence>
<protein>
    <submittedName>
        <fullName evidence="4">ABC-1 domain-containing protein</fullName>
    </submittedName>
</protein>
<dbReference type="AlphaFoldDB" id="S7U0V1"/>
<keyword evidence="5" id="KW-1185">Reference proteome</keyword>
<accession>S7U0V1</accession>
<dbReference type="OrthoDB" id="9795390at2"/>
<dbReference type="eggNOG" id="COG0661">
    <property type="taxonomic scope" value="Bacteria"/>
</dbReference>
<dbReference type="STRING" id="897.B2D07_10310"/>
<dbReference type="PANTHER" id="PTHR10566">
    <property type="entry name" value="CHAPERONE-ACTIVITY OF BC1 COMPLEX CABC1 -RELATED"/>
    <property type="match status" value="1"/>
</dbReference>
<dbReference type="Proteomes" id="UP000014977">
    <property type="component" value="Unassembled WGS sequence"/>
</dbReference>
<dbReference type="InterPro" id="IPR050154">
    <property type="entry name" value="UbiB_kinase"/>
</dbReference>
<sequence>MTGEPRSVDIDIDIQRYRRVRAFFLKVVIQALWWDVLINRPLLRRFRPEPIGRWRQIAREFRALAVEMGGVLIKLGQFLSIRVDILPMEITRELSDLQDEVPPESFDRIKARIALDFGRPADEVFAWISPVPVGAASLAQVHAVRLDTGERAVSKVLRPGIEERVAADLAAVKAALAWLKWYEPIRRRIDPDWLYREFSAVTRKELDFSNEGQNAERLAEDTADDPGVYIPKIYWSHSAGGTLTLEDVGFIKIGDVDALRRVGIDPARVADRLYALYMRQVFETHFVHVDPHPGNLFVRPLPLPEEFERGVTAFAPGDSVPCGPNRPFQIVFVDFGMMIFIPERLQSALRDYAVGLGTRDARRIVASYLKAGTLLPHADLQRLEAVHEALLDRFWGVQAGRLHEAAIREARYFAREYSDVILNAPFQFQADMLFVIRAVGILSGMAAHLDPEFDVWSKTIPYARRYAASAMERSFLSLPENTVALLRALCRLPRKADAMMDRIHQGRLVVRMTPDQDGRRVLTDIGRSVDRLANHVLAAGLLVSGAVLFGIAGGVFFGKIFMITGGFVLLLSLRNR</sequence>
<comment type="caution">
    <text evidence="4">The sequence shown here is derived from an EMBL/GenBank/DDBJ whole genome shotgun (WGS) entry which is preliminary data.</text>
</comment>
<feature type="domain" description="ABC1 atypical kinase-like" evidence="3">
    <location>
        <begin position="97"/>
        <end position="366"/>
    </location>
</feature>
<comment type="similarity">
    <text evidence="1">Belongs to the protein kinase superfamily. ADCK protein kinase family.</text>
</comment>
<evidence type="ECO:0000313" key="5">
    <source>
        <dbReference type="Proteomes" id="UP000014977"/>
    </source>
</evidence>
<dbReference type="InterPro" id="IPR011009">
    <property type="entry name" value="Kinase-like_dom_sf"/>
</dbReference>
<feature type="transmembrane region" description="Helical" evidence="2">
    <location>
        <begin position="20"/>
        <end position="38"/>
    </location>
</feature>
<feature type="transmembrane region" description="Helical" evidence="2">
    <location>
        <begin position="556"/>
        <end position="573"/>
    </location>
</feature>
<reference evidence="4 5" key="1">
    <citation type="journal article" date="2013" name="Genome Announc.">
        <title>Draft genome sequences for three mercury-methylating, sulfate-reducing bacteria.</title>
        <authorList>
            <person name="Brown S.D."/>
            <person name="Hurt R.A.Jr."/>
            <person name="Gilmour C.C."/>
            <person name="Elias D.A."/>
        </authorList>
    </citation>
    <scope>NUCLEOTIDE SEQUENCE [LARGE SCALE GENOMIC DNA]</scope>
    <source>
        <strain evidence="4 5">DSM 2059</strain>
    </source>
</reference>
<dbReference type="SUPFAM" id="SSF56112">
    <property type="entry name" value="Protein kinase-like (PK-like)"/>
    <property type="match status" value="1"/>
</dbReference>
<keyword evidence="2" id="KW-0472">Membrane</keyword>
<organism evidence="4 5">
    <name type="scientific">Desulfococcus multivorans DSM 2059</name>
    <dbReference type="NCBI Taxonomy" id="1121405"/>
    <lineage>
        <taxon>Bacteria</taxon>
        <taxon>Pseudomonadati</taxon>
        <taxon>Thermodesulfobacteriota</taxon>
        <taxon>Desulfobacteria</taxon>
        <taxon>Desulfobacterales</taxon>
        <taxon>Desulfococcaceae</taxon>
        <taxon>Desulfococcus</taxon>
    </lineage>
</organism>
<dbReference type="CDD" id="cd05121">
    <property type="entry name" value="ABC1_ADCK3-like"/>
    <property type="match status" value="1"/>
</dbReference>